<dbReference type="InterPro" id="IPR050123">
    <property type="entry name" value="Prok_molybdopt-oxidoreductase"/>
</dbReference>
<organism evidence="6 7">
    <name type="scientific">Roseomonas acroporae</name>
    <dbReference type="NCBI Taxonomy" id="2937791"/>
    <lineage>
        <taxon>Bacteria</taxon>
        <taxon>Pseudomonadati</taxon>
        <taxon>Pseudomonadota</taxon>
        <taxon>Alphaproteobacteria</taxon>
        <taxon>Acetobacterales</taxon>
        <taxon>Roseomonadaceae</taxon>
        <taxon>Roseomonas</taxon>
    </lineage>
</organism>
<dbReference type="InterPro" id="IPR006963">
    <property type="entry name" value="Mopterin_OxRdtase_4Fe-4S_dom"/>
</dbReference>
<dbReference type="GO" id="GO:0051539">
    <property type="term" value="F:4 iron, 4 sulfur cluster binding"/>
    <property type="evidence" value="ECO:0007669"/>
    <property type="project" value="UniProtKB-KW"/>
</dbReference>
<dbReference type="RefSeq" id="WP_248666088.1">
    <property type="nucleotide sequence ID" value="NZ_JALPRX010000022.1"/>
</dbReference>
<dbReference type="SUPFAM" id="SSF53706">
    <property type="entry name" value="Formate dehydrogenase/DMSO reductase, domains 1-3"/>
    <property type="match status" value="1"/>
</dbReference>
<dbReference type="Gene3D" id="2.20.25.90">
    <property type="entry name" value="ADC-like domains"/>
    <property type="match status" value="1"/>
</dbReference>
<dbReference type="SMART" id="SM00926">
    <property type="entry name" value="Molybdop_Fe4S4"/>
    <property type="match status" value="1"/>
</dbReference>
<dbReference type="GO" id="GO:0043546">
    <property type="term" value="F:molybdopterin cofactor binding"/>
    <property type="evidence" value="ECO:0007669"/>
    <property type="project" value="InterPro"/>
</dbReference>
<dbReference type="Gene3D" id="3.40.228.10">
    <property type="entry name" value="Dimethylsulfoxide Reductase, domain 2"/>
    <property type="match status" value="1"/>
</dbReference>
<sequence length="717" mass="76659">MTGALALPEAALGSHCPYCALQCAMRLVPDEQDPTRLAASARDFPSNRGGMCRKGWTAAEPLQSPDRLTTPLLRDRKGATLRPASWDEALDRVVAGLRDAQAKGGPDAAAIFGGGGLTNEKAYLLGKFARIGLGTRNIDYNGRFCMASAAAAGTRALGLDRGFPFPLSDLPEADAILIVGGNPAETMPPIMQYFDALKAKGGRLIVSDPRRTATAEAATLHLQPTPGTDAALANGLLHVAVRDRLIDEGYIAARTEGFEAVRRLVASWWPDRTERVTGVPARLIEQAAHMLGEAPNAYVLTGRGPEQQSHGVDNVLAFINLALALGKVGKLHSGWGTFTGQGNGQGGREHGQKADQLPGYRMLANPEHRRHVAAVWGVDPDSLPPPGPSAMELLAQCGAEGGIRALIVLGANLLVSAPAVGQLRERLESLDLLVVGDPFLSETAAIADVVLPVAQWAEEEGTMTNLEGRIILRRRMVQPAPGVRTDAEIVKALADRLGHGDRFTAEPRAIFEELRRASAGGLADYSGVTWERIAAEDGVFWPCPEGEAGTPRPFLDRFPTASGRAKFHRVDHRVTAEEPDSDYPLFLTTGRVMAQYQSGTQTRRVAALNEAEPAAFCEIHAEMARTLGIREGEPVRLTSRRGTALVRARFSRSIRMDTVFVPFHWGGEACANLLTSTYLDPVSRIPEFKVCAVRVEPAGAMPATADAAMLPAGTAPA</sequence>
<evidence type="ECO:0000259" key="5">
    <source>
        <dbReference type="SMART" id="SM00926"/>
    </source>
</evidence>
<dbReference type="GO" id="GO:0016020">
    <property type="term" value="C:membrane"/>
    <property type="evidence" value="ECO:0007669"/>
    <property type="project" value="TreeGrafter"/>
</dbReference>
<feature type="domain" description="4Fe-4S Mo/W bis-MGD-type" evidence="5">
    <location>
        <begin position="9"/>
        <end position="64"/>
    </location>
</feature>
<keyword evidence="4" id="KW-0411">Iron-sulfur</keyword>
<evidence type="ECO:0000256" key="3">
    <source>
        <dbReference type="ARBA" id="ARBA00023004"/>
    </source>
</evidence>
<dbReference type="GO" id="GO:0022904">
    <property type="term" value="P:respiratory electron transport chain"/>
    <property type="evidence" value="ECO:0007669"/>
    <property type="project" value="TreeGrafter"/>
</dbReference>
<name>A0A9X1Y4U7_9PROT</name>
<dbReference type="PIRSF" id="PIRSF000144">
    <property type="entry name" value="CbbBc"/>
    <property type="match status" value="1"/>
</dbReference>
<dbReference type="AlphaFoldDB" id="A0A9X1Y4U7"/>
<dbReference type="CDD" id="cd00508">
    <property type="entry name" value="MopB_CT_Fdh-Nap-like"/>
    <property type="match status" value="1"/>
</dbReference>
<keyword evidence="7" id="KW-1185">Reference proteome</keyword>
<protein>
    <submittedName>
        <fullName evidence="6">Molybdopterin oxidoreductase family protein</fullName>
    </submittedName>
</protein>
<dbReference type="PANTHER" id="PTHR43105">
    <property type="entry name" value="RESPIRATORY NITRATE REDUCTASE"/>
    <property type="match status" value="1"/>
</dbReference>
<dbReference type="Pfam" id="PF04879">
    <property type="entry name" value="Molybdop_Fe4S4"/>
    <property type="match status" value="1"/>
</dbReference>
<evidence type="ECO:0000256" key="1">
    <source>
        <dbReference type="ARBA" id="ARBA00022485"/>
    </source>
</evidence>
<dbReference type="InterPro" id="IPR006656">
    <property type="entry name" value="Mopterin_OxRdtase"/>
</dbReference>
<evidence type="ECO:0000256" key="2">
    <source>
        <dbReference type="ARBA" id="ARBA00022723"/>
    </source>
</evidence>
<dbReference type="GO" id="GO:1990204">
    <property type="term" value="C:oxidoreductase complex"/>
    <property type="evidence" value="ECO:0007669"/>
    <property type="project" value="UniProtKB-ARBA"/>
</dbReference>
<dbReference type="PANTHER" id="PTHR43105:SF10">
    <property type="entry name" value="NADH-QUINONE OXIDOREDUCTASE SUBUNIT G"/>
    <property type="match status" value="1"/>
</dbReference>
<dbReference type="Pfam" id="PF00384">
    <property type="entry name" value="Molybdopterin"/>
    <property type="match status" value="1"/>
</dbReference>
<proteinExistence type="predicted"/>
<dbReference type="Proteomes" id="UP001139516">
    <property type="component" value="Unassembled WGS sequence"/>
</dbReference>
<keyword evidence="3" id="KW-0408">Iron</keyword>
<evidence type="ECO:0000313" key="6">
    <source>
        <dbReference type="EMBL" id="MCK8783969.1"/>
    </source>
</evidence>
<dbReference type="InterPro" id="IPR006657">
    <property type="entry name" value="MoPterin_dinucl-bd_dom"/>
</dbReference>
<dbReference type="InterPro" id="IPR009010">
    <property type="entry name" value="Asp_de-COase-like_dom_sf"/>
</dbReference>
<dbReference type="Pfam" id="PF01568">
    <property type="entry name" value="Molydop_binding"/>
    <property type="match status" value="1"/>
</dbReference>
<keyword evidence="1" id="KW-0004">4Fe-4S</keyword>
<dbReference type="InterPro" id="IPR006655">
    <property type="entry name" value="Mopterin_OxRdtase_prok_CS"/>
</dbReference>
<dbReference type="Gene3D" id="3.40.50.740">
    <property type="match status" value="1"/>
</dbReference>
<gene>
    <name evidence="6" type="ORF">M0638_06195</name>
</gene>
<dbReference type="EMBL" id="JALPRX010000022">
    <property type="protein sequence ID" value="MCK8783969.1"/>
    <property type="molecule type" value="Genomic_DNA"/>
</dbReference>
<dbReference type="PROSITE" id="PS00932">
    <property type="entry name" value="MOLYBDOPTERIN_PROK_3"/>
    <property type="match status" value="1"/>
</dbReference>
<dbReference type="SUPFAM" id="SSF50692">
    <property type="entry name" value="ADC-like"/>
    <property type="match status" value="1"/>
</dbReference>
<dbReference type="GO" id="GO:0046872">
    <property type="term" value="F:metal ion binding"/>
    <property type="evidence" value="ECO:0007669"/>
    <property type="project" value="UniProtKB-KW"/>
</dbReference>
<dbReference type="Gene3D" id="2.40.40.20">
    <property type="match status" value="1"/>
</dbReference>
<dbReference type="GO" id="GO:0003954">
    <property type="term" value="F:NADH dehydrogenase activity"/>
    <property type="evidence" value="ECO:0007669"/>
    <property type="project" value="TreeGrafter"/>
</dbReference>
<evidence type="ECO:0000256" key="4">
    <source>
        <dbReference type="ARBA" id="ARBA00023014"/>
    </source>
</evidence>
<comment type="caution">
    <text evidence="6">The sequence shown here is derived from an EMBL/GenBank/DDBJ whole genome shotgun (WGS) entry which is preliminary data.</text>
</comment>
<keyword evidence="2" id="KW-0479">Metal-binding</keyword>
<reference evidence="6" key="1">
    <citation type="submission" date="2022-04" db="EMBL/GenBank/DDBJ databases">
        <title>Roseomonas acroporae sp. nov., isolated from coral Acropora digitifera.</title>
        <authorList>
            <person name="Sun H."/>
        </authorList>
    </citation>
    <scope>NUCLEOTIDE SEQUENCE</scope>
    <source>
        <strain evidence="6">NAR14</strain>
    </source>
</reference>
<evidence type="ECO:0000313" key="7">
    <source>
        <dbReference type="Proteomes" id="UP001139516"/>
    </source>
</evidence>
<accession>A0A9X1Y4U7</accession>